<evidence type="ECO:0000313" key="1">
    <source>
        <dbReference type="EMBL" id="OGZ05671.1"/>
    </source>
</evidence>
<name>A0A1G2CYF0_9BACT</name>
<proteinExistence type="predicted"/>
<gene>
    <name evidence="1" type="ORF">A2845_04930</name>
</gene>
<reference evidence="1 2" key="1">
    <citation type="journal article" date="2016" name="Nat. Commun.">
        <title>Thousands of microbial genomes shed light on interconnected biogeochemical processes in an aquifer system.</title>
        <authorList>
            <person name="Anantharaman K."/>
            <person name="Brown C.T."/>
            <person name="Hug L.A."/>
            <person name="Sharon I."/>
            <person name="Castelle C.J."/>
            <person name="Probst A.J."/>
            <person name="Thomas B.C."/>
            <person name="Singh A."/>
            <person name="Wilkins M.J."/>
            <person name="Karaoz U."/>
            <person name="Brodie E.L."/>
            <person name="Williams K.H."/>
            <person name="Hubbard S.S."/>
            <person name="Banfield J.F."/>
        </authorList>
    </citation>
    <scope>NUCLEOTIDE SEQUENCE [LARGE SCALE GENOMIC DNA]</scope>
</reference>
<organism evidence="1 2">
    <name type="scientific">Candidatus Lloydbacteria bacterium RIFCSPHIGHO2_01_FULL_49_22</name>
    <dbReference type="NCBI Taxonomy" id="1798658"/>
    <lineage>
        <taxon>Bacteria</taxon>
        <taxon>Candidatus Lloydiibacteriota</taxon>
    </lineage>
</organism>
<comment type="caution">
    <text evidence="1">The sequence shown here is derived from an EMBL/GenBank/DDBJ whole genome shotgun (WGS) entry which is preliminary data.</text>
</comment>
<accession>A0A1G2CYF0</accession>
<dbReference type="AlphaFoldDB" id="A0A1G2CYF0"/>
<dbReference type="Proteomes" id="UP000177122">
    <property type="component" value="Unassembled WGS sequence"/>
</dbReference>
<evidence type="ECO:0000313" key="2">
    <source>
        <dbReference type="Proteomes" id="UP000177122"/>
    </source>
</evidence>
<sequence>MTKCGTPLSLGQFTEFAAAVLKALPRDIDPGIALQWATNGDELKKVLRSVLCPSSDIKTLVGLEEVRNFPKERLCHIPSFFRNRPGLYTASNFHWEVVTQFQEPVEIHANPQDSGIIRCLQPHKVRSAMSEISGYLEGKVFFLDEIAQLVNDQWTGQKKVGGLNVDGSRNYFAVTVKSVIFIVSVHRSSFKFCSNEGITIKESWNYDAWTSEKWLLTFPHVTEGIFFVAHR</sequence>
<dbReference type="EMBL" id="MHLI01000008">
    <property type="protein sequence ID" value="OGZ05671.1"/>
    <property type="molecule type" value="Genomic_DNA"/>
</dbReference>
<protein>
    <submittedName>
        <fullName evidence="1">Uncharacterized protein</fullName>
    </submittedName>
</protein>